<dbReference type="KEGG" id="ovb:NB640_10215"/>
<dbReference type="EMBL" id="CP098242">
    <property type="protein sequence ID" value="WAW09597.1"/>
    <property type="molecule type" value="Genomic_DNA"/>
</dbReference>
<dbReference type="RefSeq" id="WP_269308599.1">
    <property type="nucleotide sequence ID" value="NZ_CP098242.1"/>
</dbReference>
<protein>
    <submittedName>
        <fullName evidence="2">Uncharacterized protein</fullName>
    </submittedName>
</protein>
<evidence type="ECO:0000313" key="3">
    <source>
        <dbReference type="Proteomes" id="UP001156215"/>
    </source>
</evidence>
<gene>
    <name evidence="2" type="ORF">NB640_10215</name>
</gene>
<dbReference type="AlphaFoldDB" id="A0A9E9P270"/>
<sequence>MNERNRLLFTGRARRFPLMKIALGFLLLFIFCAWAYAAPQTDTSPFTETLKAPPAFVPEYMAEKDNAAAMYSDGIYAVYAADKASIREGQPVSVTASQISDSNWSLAVEAVNSPVKEEHGNEERHESLGGMVKGTLHF</sequence>
<name>A0A9E9P270_9BURK</name>
<proteinExistence type="predicted"/>
<organism evidence="2 3">
    <name type="scientific">Oxalobacter vibrioformis</name>
    <dbReference type="NCBI Taxonomy" id="933080"/>
    <lineage>
        <taxon>Bacteria</taxon>
        <taxon>Pseudomonadati</taxon>
        <taxon>Pseudomonadota</taxon>
        <taxon>Betaproteobacteria</taxon>
        <taxon>Burkholderiales</taxon>
        <taxon>Oxalobacteraceae</taxon>
        <taxon>Oxalobacter</taxon>
    </lineage>
</organism>
<feature type="chain" id="PRO_5039020701" evidence="1">
    <location>
        <begin position="38"/>
        <end position="138"/>
    </location>
</feature>
<reference evidence="2" key="1">
    <citation type="journal article" date="2022" name="Front. Microbiol.">
        <title>New perspectives on an old grouping: The genomic and phenotypic variability of Oxalobacter formigenes and the implications for calcium oxalate stone prevention.</title>
        <authorList>
            <person name="Chmiel J.A."/>
            <person name="Carr C."/>
            <person name="Stuivenberg G.A."/>
            <person name="Venema R."/>
            <person name="Chanyi R.M."/>
            <person name="Al K.F."/>
            <person name="Giguere D."/>
            <person name="Say H."/>
            <person name="Akouris P.P."/>
            <person name="Dominguez Romero S.A."/>
            <person name="Kwong A."/>
            <person name="Tai V."/>
            <person name="Koval S.F."/>
            <person name="Razvi H."/>
            <person name="Bjazevic J."/>
            <person name="Burton J.P."/>
        </authorList>
    </citation>
    <scope>NUCLEOTIDE SEQUENCE</scope>
    <source>
        <strain evidence="2">WoOx3</strain>
    </source>
</reference>
<evidence type="ECO:0000313" key="2">
    <source>
        <dbReference type="EMBL" id="WAW09597.1"/>
    </source>
</evidence>
<keyword evidence="3" id="KW-1185">Reference proteome</keyword>
<feature type="signal peptide" evidence="1">
    <location>
        <begin position="1"/>
        <end position="37"/>
    </location>
</feature>
<dbReference type="Proteomes" id="UP001156215">
    <property type="component" value="Chromosome"/>
</dbReference>
<keyword evidence="1" id="KW-0732">Signal</keyword>
<accession>A0A9E9P270</accession>
<evidence type="ECO:0000256" key="1">
    <source>
        <dbReference type="SAM" id="SignalP"/>
    </source>
</evidence>